<reference evidence="6" key="1">
    <citation type="submission" date="2020-08" db="EMBL/GenBank/DDBJ databases">
        <title>Genome public.</title>
        <authorList>
            <person name="Liu C."/>
            <person name="Sun Q."/>
        </authorList>
    </citation>
    <scope>NUCLEOTIDE SEQUENCE</scope>
    <source>
        <strain evidence="6">N12</strain>
    </source>
</reference>
<sequence length="712" mass="79610">MATLQNIRSKGPLLVIVIGLALFAFIAGDAWKVLQPHQSHDVGEVNGDALSATEYQAMVEEFTDVMKFSRRVNSLTDEQTNQVKDEVWRTFVNNKLLEKEAKKLGLTVSKTEIQSIIDAGVHPLLQQTPFVNQQTGAFDKDMLKKFLVDYSKLDRKQIPAQYLEEYDATYKFWSYMEKTLIQSRLAEKYQALISKSLFSNPVEAQDAFDARVNQMDLMLAAVPYSSIVDSTIVVKESELKELYDKKKEQFRQYVETRDIKYIDVQVTASPEDRAAIEKEVGEYAEQLAGAENDYTSFIRSSGSEQPYTDLYYNKTAFPRDVVARLDSAVVGKVYGPYYNSADNTINSFKVIAKTAAADSIQYSQIQVVTEDAAKTRTLADSIYNAIKGGADFTELAKRYNQTGESNWISSANYEKAQLDGDNLKYISAINNLGVNETANVALGQANIILKVTDKKAVKDKYKVAVIKRTVDFSKETYNKAYNEFSQFIAANPTMDKVVANAEEAGYRLLDRNDLYSSEHGIAGIRGTKDALKWAFSAKPGDVSGLYECGESDRMLVVTLVGVTPEGYRSLKQVQDQLRAEIIKDKKAEKIMENMKAANATSFDQYKAIANVVTDSIKHVTFAAPAYVPALRSSEPLIGAYASVAELNKLSAPIKGNAGVFVLQLYAKDKLNETFDVKSEEATLENMHARMAGRVMNDLYLKGEVKDTRYLFF</sequence>
<keyword evidence="4" id="KW-0143">Chaperone</keyword>
<keyword evidence="7" id="KW-1185">Reference proteome</keyword>
<name>A0A926INU1_9BACT</name>
<evidence type="ECO:0000256" key="1">
    <source>
        <dbReference type="ARBA" id="ARBA00004236"/>
    </source>
</evidence>
<dbReference type="InterPro" id="IPR027304">
    <property type="entry name" value="Trigger_fact/SurA_dom_sf"/>
</dbReference>
<dbReference type="PANTHER" id="PTHR47529">
    <property type="entry name" value="PEPTIDYL-PROLYL CIS-TRANS ISOMERASE D"/>
    <property type="match status" value="1"/>
</dbReference>
<evidence type="ECO:0000256" key="4">
    <source>
        <dbReference type="ARBA" id="ARBA00023186"/>
    </source>
</evidence>
<evidence type="ECO:0000313" key="7">
    <source>
        <dbReference type="Proteomes" id="UP000651085"/>
    </source>
</evidence>
<dbReference type="InterPro" id="IPR046357">
    <property type="entry name" value="PPIase_dom_sf"/>
</dbReference>
<evidence type="ECO:0000256" key="5">
    <source>
        <dbReference type="SAM" id="Phobius"/>
    </source>
</evidence>
<dbReference type="Gene3D" id="3.10.50.40">
    <property type="match status" value="1"/>
</dbReference>
<organism evidence="6 7">
    <name type="scientific">Jilunia laotingensis</name>
    <dbReference type="NCBI Taxonomy" id="2763675"/>
    <lineage>
        <taxon>Bacteria</taxon>
        <taxon>Pseudomonadati</taxon>
        <taxon>Bacteroidota</taxon>
        <taxon>Bacteroidia</taxon>
        <taxon>Bacteroidales</taxon>
        <taxon>Bacteroidaceae</taxon>
        <taxon>Jilunia</taxon>
    </lineage>
</organism>
<dbReference type="InterPro" id="IPR052029">
    <property type="entry name" value="PpiD_chaperone"/>
</dbReference>
<feature type="transmembrane region" description="Helical" evidence="5">
    <location>
        <begin position="12"/>
        <end position="31"/>
    </location>
</feature>
<evidence type="ECO:0000256" key="2">
    <source>
        <dbReference type="ARBA" id="ARBA00022475"/>
    </source>
</evidence>
<dbReference type="Pfam" id="PF13616">
    <property type="entry name" value="Rotamase_3"/>
    <property type="match status" value="1"/>
</dbReference>
<dbReference type="Proteomes" id="UP000651085">
    <property type="component" value="Unassembled WGS sequence"/>
</dbReference>
<comment type="subcellular location">
    <subcellularLocation>
        <location evidence="1">Cell membrane</location>
    </subcellularLocation>
</comment>
<keyword evidence="2" id="KW-1003">Cell membrane</keyword>
<gene>
    <name evidence="6" type="ORF">H8744_00945</name>
</gene>
<keyword evidence="3 5" id="KW-0472">Membrane</keyword>
<keyword evidence="5" id="KW-1133">Transmembrane helix</keyword>
<dbReference type="PANTHER" id="PTHR47529:SF1">
    <property type="entry name" value="PERIPLASMIC CHAPERONE PPID"/>
    <property type="match status" value="1"/>
</dbReference>
<keyword evidence="5" id="KW-0812">Transmembrane</keyword>
<dbReference type="GO" id="GO:0003755">
    <property type="term" value="F:peptidyl-prolyl cis-trans isomerase activity"/>
    <property type="evidence" value="ECO:0007669"/>
    <property type="project" value="InterPro"/>
</dbReference>
<dbReference type="SUPFAM" id="SSF109998">
    <property type="entry name" value="Triger factor/SurA peptide-binding domain-like"/>
    <property type="match status" value="1"/>
</dbReference>
<dbReference type="SUPFAM" id="SSF54534">
    <property type="entry name" value="FKBP-like"/>
    <property type="match status" value="1"/>
</dbReference>
<proteinExistence type="predicted"/>
<dbReference type="Pfam" id="PF13623">
    <property type="entry name" value="SurA_N_2"/>
    <property type="match status" value="1"/>
</dbReference>
<accession>A0A926INU1</accession>
<evidence type="ECO:0000313" key="6">
    <source>
        <dbReference type="EMBL" id="MBC8591825.1"/>
    </source>
</evidence>
<dbReference type="RefSeq" id="WP_262433046.1">
    <property type="nucleotide sequence ID" value="NZ_JACRTF010000001.1"/>
</dbReference>
<evidence type="ECO:0000256" key="3">
    <source>
        <dbReference type="ARBA" id="ARBA00023136"/>
    </source>
</evidence>
<dbReference type="GO" id="GO:0005886">
    <property type="term" value="C:plasma membrane"/>
    <property type="evidence" value="ECO:0007669"/>
    <property type="project" value="UniProtKB-SubCell"/>
</dbReference>
<dbReference type="Gene3D" id="1.10.4030.10">
    <property type="entry name" value="Porin chaperone SurA, peptide-binding domain"/>
    <property type="match status" value="1"/>
</dbReference>
<dbReference type="EMBL" id="JACRTF010000001">
    <property type="protein sequence ID" value="MBC8591825.1"/>
    <property type="molecule type" value="Genomic_DNA"/>
</dbReference>
<dbReference type="AlphaFoldDB" id="A0A926INU1"/>
<protein>
    <submittedName>
        <fullName evidence="6">SurA N-terminal domain-containing protein</fullName>
    </submittedName>
</protein>
<comment type="caution">
    <text evidence="6">The sequence shown here is derived from an EMBL/GenBank/DDBJ whole genome shotgun (WGS) entry which is preliminary data.</text>
</comment>